<dbReference type="Gene3D" id="3.40.630.10">
    <property type="entry name" value="Zn peptidases"/>
    <property type="match status" value="1"/>
</dbReference>
<dbReference type="RefSeq" id="WP_379808456.1">
    <property type="nucleotide sequence ID" value="NZ_JBHUOL010000021.1"/>
</dbReference>
<gene>
    <name evidence="7" type="ORF">ACFSX9_13230</name>
</gene>
<dbReference type="PANTHER" id="PTHR11963">
    <property type="entry name" value="LEUCINE AMINOPEPTIDASE-RELATED"/>
    <property type="match status" value="1"/>
</dbReference>
<evidence type="ECO:0000256" key="3">
    <source>
        <dbReference type="ARBA" id="ARBA00022670"/>
    </source>
</evidence>
<dbReference type="Proteomes" id="UP001597549">
    <property type="component" value="Unassembled WGS sequence"/>
</dbReference>
<reference evidence="8" key="1">
    <citation type="journal article" date="2019" name="Int. J. Syst. Evol. Microbiol.">
        <title>The Global Catalogue of Microorganisms (GCM) 10K type strain sequencing project: providing services to taxonomists for standard genome sequencing and annotation.</title>
        <authorList>
            <consortium name="The Broad Institute Genomics Platform"/>
            <consortium name="The Broad Institute Genome Sequencing Center for Infectious Disease"/>
            <person name="Wu L."/>
            <person name="Ma J."/>
        </authorList>
    </citation>
    <scope>NUCLEOTIDE SEQUENCE [LARGE SCALE GENOMIC DNA]</scope>
    <source>
        <strain evidence="8">KCTC 52644</strain>
    </source>
</reference>
<dbReference type="Gene3D" id="3.40.220.10">
    <property type="entry name" value="Leucine Aminopeptidase, subunit E, domain 1"/>
    <property type="match status" value="1"/>
</dbReference>
<evidence type="ECO:0000256" key="2">
    <source>
        <dbReference type="ARBA" id="ARBA00022438"/>
    </source>
</evidence>
<sequence length="478" mass="51799">MVNNYLKVKFVSFENKEDIPANAANIEIIVKKEQFSNFDFPSSVADSIEKSFAKKENKVVLAHGEERNFLVTTPKMELEALRLVGASVFASLKKEEVSNAAINGLAGLSDKERYAFLEGLFLSSYDFNKYKKKKNEEINTIYIASKDFSVQNLAELQTLVEVVSMTKSLVNEPLNYLDALKFSELATEAGKKYGFETEILHKEKIQELKMGGLLSVNLGSDTPPTFNVFHYKPKNAINKKPLVIVGKGVMFDTGGYSLKVGGSMPGMKSDMAGGAAVVGLLSAVAGNKLPYHIIGLVPATDNKISGNALVVDDVITMMDGTTVEVLNTDAEGRLVLGDALTYAKQFDPELVIDIATLTGASAAITGSFGIAMTGTDENAINALKTTGDVVYERLLQLPLWEEYADLLKSDIADLKNIGGPTGGVSTSSKFLQHFTDYPWVHLDIAGAAFISDAKGYKQSGGTGVSVRLIYEFIKNKCS</sequence>
<comment type="similarity">
    <text evidence="1">Belongs to the peptidase M17 family.</text>
</comment>
<dbReference type="SUPFAM" id="SSF53187">
    <property type="entry name" value="Zn-dependent exopeptidases"/>
    <property type="match status" value="1"/>
</dbReference>
<name>A0ABW5Z9Z7_9FLAO</name>
<evidence type="ECO:0000256" key="1">
    <source>
        <dbReference type="ARBA" id="ARBA00009528"/>
    </source>
</evidence>
<keyword evidence="2 7" id="KW-0031">Aminopeptidase</keyword>
<dbReference type="PANTHER" id="PTHR11963:SF23">
    <property type="entry name" value="CYTOSOL AMINOPEPTIDASE"/>
    <property type="match status" value="1"/>
</dbReference>
<proteinExistence type="inferred from homology"/>
<dbReference type="Pfam" id="PF00883">
    <property type="entry name" value="Peptidase_M17"/>
    <property type="match status" value="1"/>
</dbReference>
<organism evidence="7 8">
    <name type="scientific">Flavobacterium ardleyense</name>
    <dbReference type="NCBI Taxonomy" id="2038737"/>
    <lineage>
        <taxon>Bacteria</taxon>
        <taxon>Pseudomonadati</taxon>
        <taxon>Bacteroidota</taxon>
        <taxon>Flavobacteriia</taxon>
        <taxon>Flavobacteriales</taxon>
        <taxon>Flavobacteriaceae</taxon>
        <taxon>Flavobacterium</taxon>
    </lineage>
</organism>
<evidence type="ECO:0000313" key="8">
    <source>
        <dbReference type="Proteomes" id="UP001597549"/>
    </source>
</evidence>
<dbReference type="PROSITE" id="PS00631">
    <property type="entry name" value="CYTOSOL_AP"/>
    <property type="match status" value="1"/>
</dbReference>
<dbReference type="InterPro" id="IPR043472">
    <property type="entry name" value="Macro_dom-like"/>
</dbReference>
<dbReference type="InterPro" id="IPR000819">
    <property type="entry name" value="Peptidase_M17_C"/>
</dbReference>
<feature type="domain" description="Cytosol aminopeptidase" evidence="6">
    <location>
        <begin position="327"/>
        <end position="334"/>
    </location>
</feature>
<comment type="caution">
    <text evidence="7">The sequence shown here is derived from an EMBL/GenBank/DDBJ whole genome shotgun (WGS) entry which is preliminary data.</text>
</comment>
<dbReference type="InterPro" id="IPR011356">
    <property type="entry name" value="Leucine_aapep/pepB"/>
</dbReference>
<dbReference type="EMBL" id="JBHUOL010000021">
    <property type="protein sequence ID" value="MFD2909694.1"/>
    <property type="molecule type" value="Genomic_DNA"/>
</dbReference>
<dbReference type="PRINTS" id="PR00481">
    <property type="entry name" value="LAMNOPPTDASE"/>
</dbReference>
<keyword evidence="4" id="KW-0378">Hydrolase</keyword>
<evidence type="ECO:0000259" key="6">
    <source>
        <dbReference type="PROSITE" id="PS00631"/>
    </source>
</evidence>
<keyword evidence="5" id="KW-0464">Manganese</keyword>
<protein>
    <submittedName>
        <fullName evidence="7">Leucyl aminopeptidase family protein</fullName>
    </submittedName>
</protein>
<keyword evidence="3" id="KW-0645">Protease</keyword>
<dbReference type="GO" id="GO:0004177">
    <property type="term" value="F:aminopeptidase activity"/>
    <property type="evidence" value="ECO:0007669"/>
    <property type="project" value="UniProtKB-KW"/>
</dbReference>
<evidence type="ECO:0000256" key="5">
    <source>
        <dbReference type="ARBA" id="ARBA00023211"/>
    </source>
</evidence>
<dbReference type="SUPFAM" id="SSF52949">
    <property type="entry name" value="Macro domain-like"/>
    <property type="match status" value="1"/>
</dbReference>
<keyword evidence="8" id="KW-1185">Reference proteome</keyword>
<dbReference type="CDD" id="cd00433">
    <property type="entry name" value="Peptidase_M17"/>
    <property type="match status" value="1"/>
</dbReference>
<accession>A0ABW5Z9Z7</accession>
<evidence type="ECO:0000313" key="7">
    <source>
        <dbReference type="EMBL" id="MFD2909694.1"/>
    </source>
</evidence>
<evidence type="ECO:0000256" key="4">
    <source>
        <dbReference type="ARBA" id="ARBA00022801"/>
    </source>
</evidence>